<evidence type="ECO:0000259" key="6">
    <source>
        <dbReference type="Pfam" id="PF01266"/>
    </source>
</evidence>
<dbReference type="Gene3D" id="3.30.9.10">
    <property type="entry name" value="D-Amino Acid Oxidase, subunit A, domain 2"/>
    <property type="match status" value="1"/>
</dbReference>
<evidence type="ECO:0000256" key="1">
    <source>
        <dbReference type="ARBA" id="ARBA00001974"/>
    </source>
</evidence>
<evidence type="ECO:0000313" key="8">
    <source>
        <dbReference type="Proteomes" id="UP001162162"/>
    </source>
</evidence>
<dbReference type="EMBL" id="JAPWTK010001368">
    <property type="protein sequence ID" value="KAJ8932816.1"/>
    <property type="molecule type" value="Genomic_DNA"/>
</dbReference>
<evidence type="ECO:0000256" key="2">
    <source>
        <dbReference type="ARBA" id="ARBA00006730"/>
    </source>
</evidence>
<dbReference type="AlphaFoldDB" id="A0AAV8X4B7"/>
<dbReference type="SUPFAM" id="SSF51971">
    <property type="entry name" value="Nucleotide-binding domain"/>
    <property type="match status" value="1"/>
</dbReference>
<evidence type="ECO:0000256" key="4">
    <source>
        <dbReference type="ARBA" id="ARBA00022827"/>
    </source>
</evidence>
<keyword evidence="3" id="KW-0285">Flavoprotein</keyword>
<evidence type="ECO:0000313" key="7">
    <source>
        <dbReference type="EMBL" id="KAJ8932816.1"/>
    </source>
</evidence>
<comment type="cofactor">
    <cofactor evidence="1">
        <name>FAD</name>
        <dbReference type="ChEBI" id="CHEBI:57692"/>
    </cofactor>
</comment>
<reference evidence="7" key="1">
    <citation type="journal article" date="2023" name="Insect Mol. Biol.">
        <title>Genome sequencing provides insights into the evolution of gene families encoding plant cell wall-degrading enzymes in longhorned beetles.</title>
        <authorList>
            <person name="Shin N.R."/>
            <person name="Okamura Y."/>
            <person name="Kirsch R."/>
            <person name="Pauchet Y."/>
        </authorList>
    </citation>
    <scope>NUCLEOTIDE SEQUENCE</scope>
    <source>
        <strain evidence="7">AMC_N1</strain>
    </source>
</reference>
<protein>
    <recommendedName>
        <fullName evidence="6">FAD dependent oxidoreductase domain-containing protein</fullName>
    </recommendedName>
</protein>
<dbReference type="GO" id="GO:0071949">
    <property type="term" value="F:FAD binding"/>
    <property type="evidence" value="ECO:0007669"/>
    <property type="project" value="InterPro"/>
</dbReference>
<dbReference type="GO" id="GO:0019478">
    <property type="term" value="P:D-amino acid catabolic process"/>
    <property type="evidence" value="ECO:0007669"/>
    <property type="project" value="TreeGrafter"/>
</dbReference>
<dbReference type="InterPro" id="IPR006076">
    <property type="entry name" value="FAD-dep_OxRdtase"/>
</dbReference>
<keyword evidence="5" id="KW-0560">Oxidoreductase</keyword>
<gene>
    <name evidence="7" type="ORF">NQ318_015984</name>
</gene>
<organism evidence="7 8">
    <name type="scientific">Aromia moschata</name>
    <dbReference type="NCBI Taxonomy" id="1265417"/>
    <lineage>
        <taxon>Eukaryota</taxon>
        <taxon>Metazoa</taxon>
        <taxon>Ecdysozoa</taxon>
        <taxon>Arthropoda</taxon>
        <taxon>Hexapoda</taxon>
        <taxon>Insecta</taxon>
        <taxon>Pterygota</taxon>
        <taxon>Neoptera</taxon>
        <taxon>Endopterygota</taxon>
        <taxon>Coleoptera</taxon>
        <taxon>Polyphaga</taxon>
        <taxon>Cucujiformia</taxon>
        <taxon>Chrysomeloidea</taxon>
        <taxon>Cerambycidae</taxon>
        <taxon>Cerambycinae</taxon>
        <taxon>Callichromatini</taxon>
        <taxon>Aromia</taxon>
    </lineage>
</organism>
<dbReference type="Gene3D" id="3.40.50.720">
    <property type="entry name" value="NAD(P)-binding Rossmann-like Domain"/>
    <property type="match status" value="1"/>
</dbReference>
<sequence>KWIIDSYNYWADIKDSPEGAKAGVTDISGYIFSSEYPNIVRNHYLERLVPIYRPASEGELKLCPGNWRYGSFFTTLLTQCTLYLPWAMKKFLDAGGKILEKKVTTLSSVGLHYDVVVNCTGLGAKYLCDDHKLVPVRGQVIKIQCDTAILMQEGRIF</sequence>
<dbReference type="Proteomes" id="UP001162162">
    <property type="component" value="Unassembled WGS sequence"/>
</dbReference>
<keyword evidence="8" id="KW-1185">Reference proteome</keyword>
<dbReference type="PANTHER" id="PTHR11530">
    <property type="entry name" value="D-AMINO ACID OXIDASE"/>
    <property type="match status" value="1"/>
</dbReference>
<feature type="domain" description="FAD dependent oxidoreductase" evidence="6">
    <location>
        <begin position="59"/>
        <end position="145"/>
    </location>
</feature>
<comment type="caution">
    <text evidence="7">The sequence shown here is derived from an EMBL/GenBank/DDBJ whole genome shotgun (WGS) entry which is preliminary data.</text>
</comment>
<keyword evidence="4" id="KW-0274">FAD</keyword>
<feature type="non-terminal residue" evidence="7">
    <location>
        <position position="1"/>
    </location>
</feature>
<accession>A0AAV8X4B7</accession>
<comment type="similarity">
    <text evidence="2">Belongs to the DAMOX/DASOX family.</text>
</comment>
<dbReference type="InterPro" id="IPR023209">
    <property type="entry name" value="DAO"/>
</dbReference>
<name>A0AAV8X4B7_9CUCU</name>
<dbReference type="PANTHER" id="PTHR11530:SF17">
    <property type="entry name" value="RE49860P"/>
    <property type="match status" value="1"/>
</dbReference>
<dbReference type="GO" id="GO:0005737">
    <property type="term" value="C:cytoplasm"/>
    <property type="evidence" value="ECO:0007669"/>
    <property type="project" value="TreeGrafter"/>
</dbReference>
<dbReference type="Pfam" id="PF01266">
    <property type="entry name" value="DAO"/>
    <property type="match status" value="1"/>
</dbReference>
<dbReference type="GO" id="GO:0003884">
    <property type="term" value="F:D-amino-acid oxidase activity"/>
    <property type="evidence" value="ECO:0007669"/>
    <property type="project" value="InterPro"/>
</dbReference>
<evidence type="ECO:0000256" key="3">
    <source>
        <dbReference type="ARBA" id="ARBA00022630"/>
    </source>
</evidence>
<evidence type="ECO:0000256" key="5">
    <source>
        <dbReference type="ARBA" id="ARBA00023002"/>
    </source>
</evidence>
<proteinExistence type="inferred from homology"/>